<sequence>MHSRWKICQCTELGCNQETYRDSETGEEKMGKAWSVTSFKSHLKVLSQRKQTDEKEREVQANPQNTNTLKMQGLRRPTVLKD</sequence>
<evidence type="ECO:0000256" key="1">
    <source>
        <dbReference type="SAM" id="MobiDB-lite"/>
    </source>
</evidence>
<keyword evidence="3" id="KW-1185">Reference proteome</keyword>
<dbReference type="Proteomes" id="UP000324748">
    <property type="component" value="Unassembled WGS sequence"/>
</dbReference>
<organism evidence="2 3">
    <name type="scientific">Puccinia graminis f. sp. tritici</name>
    <dbReference type="NCBI Taxonomy" id="56615"/>
    <lineage>
        <taxon>Eukaryota</taxon>
        <taxon>Fungi</taxon>
        <taxon>Dikarya</taxon>
        <taxon>Basidiomycota</taxon>
        <taxon>Pucciniomycotina</taxon>
        <taxon>Pucciniomycetes</taxon>
        <taxon>Pucciniales</taxon>
        <taxon>Pucciniaceae</taxon>
        <taxon>Puccinia</taxon>
    </lineage>
</organism>
<evidence type="ECO:0000313" key="2">
    <source>
        <dbReference type="EMBL" id="KAA1108770.1"/>
    </source>
</evidence>
<comment type="caution">
    <text evidence="2">The sequence shown here is derived from an EMBL/GenBank/DDBJ whole genome shotgun (WGS) entry which is preliminary data.</text>
</comment>
<feature type="compositionally biased region" description="Basic and acidic residues" evidence="1">
    <location>
        <begin position="50"/>
        <end position="59"/>
    </location>
</feature>
<dbReference type="EMBL" id="VSWC01000028">
    <property type="protein sequence ID" value="KAA1108770.1"/>
    <property type="molecule type" value="Genomic_DNA"/>
</dbReference>
<name>A0A5B0Q6D8_PUCGR</name>
<dbReference type="AlphaFoldDB" id="A0A5B0Q6D8"/>
<accession>A0A5B0Q6D8</accession>
<proteinExistence type="predicted"/>
<gene>
    <name evidence="2" type="ORF">PGT21_025175</name>
</gene>
<reference evidence="2 3" key="1">
    <citation type="submission" date="2019-05" db="EMBL/GenBank/DDBJ databases">
        <title>Emergence of the Ug99 lineage of the wheat stem rust pathogen through somatic hybridization.</title>
        <authorList>
            <person name="Li F."/>
            <person name="Upadhyaya N.M."/>
            <person name="Sperschneider J."/>
            <person name="Matny O."/>
            <person name="Nguyen-Phuc H."/>
            <person name="Mago R."/>
            <person name="Raley C."/>
            <person name="Miller M.E."/>
            <person name="Silverstein K.A.T."/>
            <person name="Henningsen E."/>
            <person name="Hirsch C.D."/>
            <person name="Visser B."/>
            <person name="Pretorius Z.A."/>
            <person name="Steffenson B.J."/>
            <person name="Schwessinger B."/>
            <person name="Dodds P.N."/>
            <person name="Figueroa M."/>
        </authorList>
    </citation>
    <scope>NUCLEOTIDE SEQUENCE [LARGE SCALE GENOMIC DNA]</scope>
    <source>
        <strain evidence="2">21-0</strain>
    </source>
</reference>
<feature type="region of interest" description="Disordered" evidence="1">
    <location>
        <begin position="50"/>
        <end position="82"/>
    </location>
</feature>
<feature type="compositionally biased region" description="Polar residues" evidence="1">
    <location>
        <begin position="61"/>
        <end position="70"/>
    </location>
</feature>
<protein>
    <submittedName>
        <fullName evidence="2">Uncharacterized protein</fullName>
    </submittedName>
</protein>
<evidence type="ECO:0000313" key="3">
    <source>
        <dbReference type="Proteomes" id="UP000324748"/>
    </source>
</evidence>